<organism evidence="1 2">
    <name type="scientific">Rhododendron molle</name>
    <name type="common">Chinese azalea</name>
    <name type="synonym">Azalea mollis</name>
    <dbReference type="NCBI Taxonomy" id="49168"/>
    <lineage>
        <taxon>Eukaryota</taxon>
        <taxon>Viridiplantae</taxon>
        <taxon>Streptophyta</taxon>
        <taxon>Embryophyta</taxon>
        <taxon>Tracheophyta</taxon>
        <taxon>Spermatophyta</taxon>
        <taxon>Magnoliopsida</taxon>
        <taxon>eudicotyledons</taxon>
        <taxon>Gunneridae</taxon>
        <taxon>Pentapetalae</taxon>
        <taxon>asterids</taxon>
        <taxon>Ericales</taxon>
        <taxon>Ericaceae</taxon>
        <taxon>Ericoideae</taxon>
        <taxon>Rhodoreae</taxon>
        <taxon>Rhododendron</taxon>
    </lineage>
</organism>
<accession>A0ACC0P660</accession>
<evidence type="ECO:0000313" key="1">
    <source>
        <dbReference type="EMBL" id="KAI8560308.1"/>
    </source>
</evidence>
<reference evidence="1" key="1">
    <citation type="submission" date="2022-02" db="EMBL/GenBank/DDBJ databases">
        <title>Plant Genome Project.</title>
        <authorList>
            <person name="Zhang R.-G."/>
        </authorList>
    </citation>
    <scope>NUCLEOTIDE SEQUENCE</scope>
    <source>
        <strain evidence="1">AT1</strain>
    </source>
</reference>
<gene>
    <name evidence="1" type="ORF">RHMOL_Rhmol04G0245500</name>
</gene>
<protein>
    <submittedName>
        <fullName evidence="1">Uncharacterized protein</fullName>
    </submittedName>
</protein>
<comment type="caution">
    <text evidence="1">The sequence shown here is derived from an EMBL/GenBank/DDBJ whole genome shotgun (WGS) entry which is preliminary data.</text>
</comment>
<dbReference type="EMBL" id="CM046391">
    <property type="protein sequence ID" value="KAI8560308.1"/>
    <property type="molecule type" value="Genomic_DNA"/>
</dbReference>
<proteinExistence type="predicted"/>
<dbReference type="Proteomes" id="UP001062846">
    <property type="component" value="Chromosome 4"/>
</dbReference>
<name>A0ACC0P660_RHOML</name>
<sequence length="119" mass="12822">MKSTVPNDDHLLITDRDGPAAKQIKELSAEVKMLRRELMAKGFPSKPSPAAPSTTIAGTSISPTGKLPSPTPWKDMVTAESPVISHMTLHYCPPTVVNDKLCVNILEGVASSAVDRWKD</sequence>
<evidence type="ECO:0000313" key="2">
    <source>
        <dbReference type="Proteomes" id="UP001062846"/>
    </source>
</evidence>
<keyword evidence="2" id="KW-1185">Reference proteome</keyword>